<dbReference type="Gene3D" id="1.20.930.50">
    <property type="match status" value="1"/>
</dbReference>
<accession>A0A835QY05</accession>
<keyword evidence="10" id="KW-0503">Monooxygenase</keyword>
<comment type="similarity">
    <text evidence="3">Belongs to the cytochrome P450 family.</text>
</comment>
<evidence type="ECO:0000256" key="1">
    <source>
        <dbReference type="ARBA" id="ARBA00001971"/>
    </source>
</evidence>
<dbReference type="InterPro" id="IPR001128">
    <property type="entry name" value="Cyt_P450"/>
</dbReference>
<keyword evidence="7" id="KW-1133">Transmembrane helix</keyword>
<dbReference type="OrthoDB" id="1923810at2759"/>
<dbReference type="GO" id="GO:0020037">
    <property type="term" value="F:heme binding"/>
    <property type="evidence" value="ECO:0007669"/>
    <property type="project" value="InterPro"/>
</dbReference>
<keyword evidence="8" id="KW-0560">Oxidoreductase</keyword>
<dbReference type="PRINTS" id="PR00463">
    <property type="entry name" value="EP450I"/>
</dbReference>
<dbReference type="InterPro" id="IPR052306">
    <property type="entry name" value="CYP450_71D"/>
</dbReference>
<dbReference type="Pfam" id="PF00067">
    <property type="entry name" value="p450"/>
    <property type="match status" value="1"/>
</dbReference>
<dbReference type="GO" id="GO:0004497">
    <property type="term" value="F:monooxygenase activity"/>
    <property type="evidence" value="ECO:0007669"/>
    <property type="project" value="UniProtKB-KW"/>
</dbReference>
<evidence type="ECO:0000256" key="6">
    <source>
        <dbReference type="ARBA" id="ARBA00022723"/>
    </source>
</evidence>
<reference evidence="13 14" key="1">
    <citation type="journal article" date="2020" name="Nat. Food">
        <title>A phased Vanilla planifolia genome enables genetic improvement of flavour and production.</title>
        <authorList>
            <person name="Hasing T."/>
            <person name="Tang H."/>
            <person name="Brym M."/>
            <person name="Khazi F."/>
            <person name="Huang T."/>
            <person name="Chambers A.H."/>
        </authorList>
    </citation>
    <scope>NUCLEOTIDE SEQUENCE [LARGE SCALE GENOMIC DNA]</scope>
    <source>
        <tissue evidence="13">Leaf</tissue>
    </source>
</reference>
<dbReference type="PANTHER" id="PTHR47953">
    <property type="entry name" value="OS08G0105600 PROTEIN"/>
    <property type="match status" value="1"/>
</dbReference>
<evidence type="ECO:0000313" key="13">
    <source>
        <dbReference type="EMBL" id="KAG0476732.1"/>
    </source>
</evidence>
<dbReference type="GO" id="GO:0016705">
    <property type="term" value="F:oxidoreductase activity, acting on paired donors, with incorporation or reduction of molecular oxygen"/>
    <property type="evidence" value="ECO:0007669"/>
    <property type="project" value="InterPro"/>
</dbReference>
<dbReference type="InterPro" id="IPR002401">
    <property type="entry name" value="Cyt_P450_E_grp-I"/>
</dbReference>
<dbReference type="SUPFAM" id="SSF48264">
    <property type="entry name" value="Cytochrome P450"/>
    <property type="match status" value="1"/>
</dbReference>
<dbReference type="Gene3D" id="1.10.630.10">
    <property type="entry name" value="Cytochrome P450"/>
    <property type="match status" value="2"/>
</dbReference>
<keyword evidence="6" id="KW-0479">Metal-binding</keyword>
<evidence type="ECO:0000313" key="14">
    <source>
        <dbReference type="Proteomes" id="UP000636800"/>
    </source>
</evidence>
<keyword evidence="5" id="KW-0812">Transmembrane</keyword>
<protein>
    <submittedName>
        <fullName evidence="13">Uncharacterized protein</fullName>
    </submittedName>
</protein>
<dbReference type="InterPro" id="IPR036396">
    <property type="entry name" value="Cyt_P450_sf"/>
</dbReference>
<evidence type="ECO:0000256" key="10">
    <source>
        <dbReference type="ARBA" id="ARBA00023033"/>
    </source>
</evidence>
<evidence type="ECO:0000256" key="11">
    <source>
        <dbReference type="ARBA" id="ARBA00023136"/>
    </source>
</evidence>
<evidence type="ECO:0000256" key="2">
    <source>
        <dbReference type="ARBA" id="ARBA00004167"/>
    </source>
</evidence>
<organism evidence="13 14">
    <name type="scientific">Vanilla planifolia</name>
    <name type="common">Vanilla</name>
    <dbReference type="NCBI Taxonomy" id="51239"/>
    <lineage>
        <taxon>Eukaryota</taxon>
        <taxon>Viridiplantae</taxon>
        <taxon>Streptophyta</taxon>
        <taxon>Embryophyta</taxon>
        <taxon>Tracheophyta</taxon>
        <taxon>Spermatophyta</taxon>
        <taxon>Magnoliopsida</taxon>
        <taxon>Liliopsida</taxon>
        <taxon>Asparagales</taxon>
        <taxon>Orchidaceae</taxon>
        <taxon>Vanilloideae</taxon>
        <taxon>Vanilleae</taxon>
        <taxon>Vanilla</taxon>
    </lineage>
</organism>
<proteinExistence type="inferred from homology"/>
<dbReference type="PANTHER" id="PTHR47953:SF19">
    <property type="entry name" value="OS06G0641600 PROTEIN"/>
    <property type="match status" value="1"/>
</dbReference>
<evidence type="ECO:0000256" key="9">
    <source>
        <dbReference type="ARBA" id="ARBA00023004"/>
    </source>
</evidence>
<dbReference type="AlphaFoldDB" id="A0A835QY05"/>
<name>A0A835QY05_VANPL</name>
<comment type="caution">
    <text evidence="13">The sequence shown here is derived from an EMBL/GenBank/DDBJ whole genome shotgun (WGS) entry which is preliminary data.</text>
</comment>
<dbReference type="GO" id="GO:0005506">
    <property type="term" value="F:iron ion binding"/>
    <property type="evidence" value="ECO:0007669"/>
    <property type="project" value="InterPro"/>
</dbReference>
<evidence type="ECO:0000256" key="4">
    <source>
        <dbReference type="ARBA" id="ARBA00022617"/>
    </source>
</evidence>
<gene>
    <name evidence="13" type="ORF">HPP92_013573</name>
</gene>
<dbReference type="EMBL" id="JADCNL010000006">
    <property type="protein sequence ID" value="KAG0476732.1"/>
    <property type="molecule type" value="Genomic_DNA"/>
</dbReference>
<keyword evidence="11" id="KW-0472">Membrane</keyword>
<feature type="region of interest" description="Disordered" evidence="12">
    <location>
        <begin position="1"/>
        <end position="39"/>
    </location>
</feature>
<sequence length="214" mass="24467">MEAPHPRQHPTPSRWAPAPPSSHRRKDTRPTAPPQDQTRLKFYNDSDFGFAPYGKLWIQLRKICTMELLSVKRVKSFGFIRKDESKRLVECIREAAGSPDLFLAGTDTSSATLEWAMTEIVRNPHVMQKAQAEVRKALKGNKEKIKRHQQTPVSQQRHQTDVEGTSVVSLVPRLCCETIELGGYTVPAGSRVVENSWAMMRDSRWWEGPERFMP</sequence>
<keyword evidence="9" id="KW-0408">Iron</keyword>
<evidence type="ECO:0000256" key="5">
    <source>
        <dbReference type="ARBA" id="ARBA00022692"/>
    </source>
</evidence>
<keyword evidence="14" id="KW-1185">Reference proteome</keyword>
<evidence type="ECO:0000256" key="7">
    <source>
        <dbReference type="ARBA" id="ARBA00022989"/>
    </source>
</evidence>
<comment type="subcellular location">
    <subcellularLocation>
        <location evidence="2">Membrane</location>
        <topology evidence="2">Single-pass membrane protein</topology>
    </subcellularLocation>
</comment>
<keyword evidence="4" id="KW-0349">Heme</keyword>
<evidence type="ECO:0000256" key="3">
    <source>
        <dbReference type="ARBA" id="ARBA00010617"/>
    </source>
</evidence>
<evidence type="ECO:0000256" key="8">
    <source>
        <dbReference type="ARBA" id="ARBA00023002"/>
    </source>
</evidence>
<evidence type="ECO:0000256" key="12">
    <source>
        <dbReference type="SAM" id="MobiDB-lite"/>
    </source>
</evidence>
<comment type="cofactor">
    <cofactor evidence="1">
        <name>heme</name>
        <dbReference type="ChEBI" id="CHEBI:30413"/>
    </cofactor>
</comment>
<dbReference type="Proteomes" id="UP000636800">
    <property type="component" value="Chromosome 6"/>
</dbReference>